<dbReference type="Pfam" id="PF10399">
    <property type="entry name" value="UCR_Fe-S_N"/>
    <property type="match status" value="1"/>
</dbReference>
<dbReference type="InterPro" id="IPR017941">
    <property type="entry name" value="Rieske_2Fe-2S"/>
</dbReference>
<dbReference type="SUPFAM" id="SSF50022">
    <property type="entry name" value="ISP domain"/>
    <property type="match status" value="1"/>
</dbReference>
<comment type="subcellular location">
    <subcellularLocation>
        <location evidence="2">Cell membrane</location>
        <topology evidence="2">Single-pass membrane protein</topology>
    </subcellularLocation>
</comment>
<evidence type="ECO:0000256" key="4">
    <source>
        <dbReference type="ARBA" id="ARBA00012951"/>
    </source>
</evidence>
<keyword evidence="6 19" id="KW-0813">Transport</keyword>
<keyword evidence="11" id="KW-1278">Translocase</keyword>
<comment type="caution">
    <text evidence="22">The sequence shown here is derived from an EMBL/GenBank/DDBJ whole genome shotgun (WGS) entry which is preliminary data.</text>
</comment>
<keyword evidence="9" id="KW-0001">2Fe-2S</keyword>
<keyword evidence="13 19" id="KW-1133">Transmembrane helix</keyword>
<dbReference type="InterPro" id="IPR036922">
    <property type="entry name" value="Rieske_2Fe-2S_sf"/>
</dbReference>
<evidence type="ECO:0000256" key="8">
    <source>
        <dbReference type="ARBA" id="ARBA00022692"/>
    </source>
</evidence>
<evidence type="ECO:0000256" key="6">
    <source>
        <dbReference type="ARBA" id="ARBA00022448"/>
    </source>
</evidence>
<dbReference type="PRINTS" id="PR00162">
    <property type="entry name" value="RIESKE"/>
</dbReference>
<evidence type="ECO:0000256" key="9">
    <source>
        <dbReference type="ARBA" id="ARBA00022714"/>
    </source>
</evidence>
<evidence type="ECO:0000256" key="20">
    <source>
        <dbReference type="RuleBase" id="RU004497"/>
    </source>
</evidence>
<dbReference type="Gene3D" id="2.102.10.10">
    <property type="entry name" value="Rieske [2Fe-2S] iron-sulphur domain"/>
    <property type="match status" value="1"/>
</dbReference>
<evidence type="ECO:0000256" key="14">
    <source>
        <dbReference type="ARBA" id="ARBA00023004"/>
    </source>
</evidence>
<dbReference type="CDD" id="cd03470">
    <property type="entry name" value="Rieske_cytochrome_bc1"/>
    <property type="match status" value="1"/>
</dbReference>
<keyword evidence="14" id="KW-0408">Iron</keyword>
<dbReference type="Proteomes" id="UP000777661">
    <property type="component" value="Unassembled WGS sequence"/>
</dbReference>
<keyword evidence="8 19" id="KW-0812">Transmembrane</keyword>
<evidence type="ECO:0000256" key="2">
    <source>
        <dbReference type="ARBA" id="ARBA00004162"/>
    </source>
</evidence>
<comment type="catalytic activity">
    <reaction evidence="18 19">
        <text>a quinol + 2 Fe(III)-[cytochrome c](out) = a quinone + 2 Fe(II)-[cytochrome c](out) + 2 H(+)(out)</text>
        <dbReference type="Rhea" id="RHEA:11484"/>
        <dbReference type="Rhea" id="RHEA-COMP:10350"/>
        <dbReference type="Rhea" id="RHEA-COMP:14399"/>
        <dbReference type="ChEBI" id="CHEBI:15378"/>
        <dbReference type="ChEBI" id="CHEBI:24646"/>
        <dbReference type="ChEBI" id="CHEBI:29033"/>
        <dbReference type="ChEBI" id="CHEBI:29034"/>
        <dbReference type="ChEBI" id="CHEBI:132124"/>
        <dbReference type="EC" id="7.1.1.8"/>
    </reaction>
</comment>
<dbReference type="InterPro" id="IPR006317">
    <property type="entry name" value="Ubiquinol_cyt_c_Rdtase_Fe-S-su"/>
</dbReference>
<reference evidence="22 23" key="1">
    <citation type="submission" date="2021-06" db="EMBL/GenBank/DDBJ databases">
        <title>Nitratireductor porphyridii sp. nov., isolated from a small marine red alga, Porphyridium purpureum in South Korea.</title>
        <authorList>
            <person name="Kim K.H."/>
            <person name="Kristyanto S."/>
            <person name="Jeon C.O."/>
        </authorList>
    </citation>
    <scope>NUCLEOTIDE SEQUENCE [LARGE SCALE GENOMIC DNA]</scope>
    <source>
        <strain evidence="22 23">R6</strain>
    </source>
</reference>
<dbReference type="PANTHER" id="PTHR10134">
    <property type="entry name" value="CYTOCHROME B-C1 COMPLEX SUBUNIT RIESKE, MITOCHONDRIAL"/>
    <property type="match status" value="1"/>
</dbReference>
<evidence type="ECO:0000256" key="10">
    <source>
        <dbReference type="ARBA" id="ARBA00022723"/>
    </source>
</evidence>
<keyword evidence="16 19" id="KW-0472">Membrane</keyword>
<evidence type="ECO:0000313" key="23">
    <source>
        <dbReference type="Proteomes" id="UP000777661"/>
    </source>
</evidence>
<feature type="domain" description="Rieske" evidence="21">
    <location>
        <begin position="84"/>
        <end position="178"/>
    </location>
</feature>
<evidence type="ECO:0000256" key="17">
    <source>
        <dbReference type="ARBA" id="ARBA00023157"/>
    </source>
</evidence>
<comment type="miscellaneous">
    <text evidence="19">The Rieske protein is a high potential 2Fe-2S protein.</text>
</comment>
<evidence type="ECO:0000256" key="16">
    <source>
        <dbReference type="ARBA" id="ARBA00023136"/>
    </source>
</evidence>
<evidence type="ECO:0000259" key="21">
    <source>
        <dbReference type="PROSITE" id="PS51296"/>
    </source>
</evidence>
<evidence type="ECO:0000256" key="13">
    <source>
        <dbReference type="ARBA" id="ARBA00022989"/>
    </source>
</evidence>
<keyword evidence="17" id="KW-1015">Disulfide bond</keyword>
<evidence type="ECO:0000256" key="3">
    <source>
        <dbReference type="ARBA" id="ARBA00011649"/>
    </source>
</evidence>
<dbReference type="EMBL" id="JAHSQO010000008">
    <property type="protein sequence ID" value="MBY8918914.1"/>
    <property type="molecule type" value="Genomic_DNA"/>
</dbReference>
<evidence type="ECO:0000313" key="22">
    <source>
        <dbReference type="EMBL" id="MBY8918914.1"/>
    </source>
</evidence>
<dbReference type="NCBIfam" id="TIGR01416">
    <property type="entry name" value="Rieske_proteo"/>
    <property type="match status" value="1"/>
</dbReference>
<dbReference type="RefSeq" id="WP_009452572.1">
    <property type="nucleotide sequence ID" value="NZ_CBDDPV010000002.1"/>
</dbReference>
<evidence type="ECO:0000256" key="7">
    <source>
        <dbReference type="ARBA" id="ARBA00022475"/>
    </source>
</evidence>
<dbReference type="Pfam" id="PF00355">
    <property type="entry name" value="Rieske"/>
    <property type="match status" value="1"/>
</dbReference>
<evidence type="ECO:0000256" key="11">
    <source>
        <dbReference type="ARBA" id="ARBA00022967"/>
    </source>
</evidence>
<gene>
    <name evidence="22" type="primary">petA</name>
    <name evidence="22" type="ORF">KVG22_20100</name>
</gene>
<proteinExistence type="predicted"/>
<comment type="function">
    <text evidence="1">Component of the ubiquinol-cytochrome c reductase complex (complex III or cytochrome b-c1 complex), which is a respiratory chain that generates an electrochemical potential coupled to ATP synthesis.</text>
</comment>
<comment type="subunit">
    <text evidence="3 20">The main subunits of complex b-c1 are: cytochrome b, cytochrome c1 and the Rieske protein.</text>
</comment>
<dbReference type="InterPro" id="IPR019470">
    <property type="entry name" value="Ubiq_cytC_Rdtase_Fe-S_su_TAT"/>
</dbReference>
<keyword evidence="15" id="KW-0411">Iron-sulfur</keyword>
<protein>
    <recommendedName>
        <fullName evidence="5 19">Ubiquinol-cytochrome c reductase iron-sulfur subunit</fullName>
        <ecNumber evidence="4 19">7.1.1.8</ecNumber>
    </recommendedName>
</protein>
<dbReference type="InterPro" id="IPR014349">
    <property type="entry name" value="Rieske_Fe-S_prot"/>
</dbReference>
<keyword evidence="23" id="KW-1185">Reference proteome</keyword>
<evidence type="ECO:0000256" key="18">
    <source>
        <dbReference type="ARBA" id="ARBA00029351"/>
    </source>
</evidence>
<keyword evidence="12 19" id="KW-0249">Electron transport</keyword>
<evidence type="ECO:0000256" key="1">
    <source>
        <dbReference type="ARBA" id="ARBA00002444"/>
    </source>
</evidence>
<evidence type="ECO:0000256" key="15">
    <source>
        <dbReference type="ARBA" id="ARBA00023014"/>
    </source>
</evidence>
<comment type="cofactor">
    <cofactor evidence="19">
        <name>[2Fe-2S] cluster</name>
        <dbReference type="ChEBI" id="CHEBI:190135"/>
    </cofactor>
    <text evidence="19">Binds 1 [2Fe-2S] cluster per subunit.</text>
</comment>
<dbReference type="Gene3D" id="1.20.5.510">
    <property type="entry name" value="Single helix bin"/>
    <property type="match status" value="1"/>
</dbReference>
<accession>A0ABS7RDB5</accession>
<organism evidence="22 23">
    <name type="scientific">Nitratireductor rhodophyticola</name>
    <dbReference type="NCBI Taxonomy" id="2854036"/>
    <lineage>
        <taxon>Bacteria</taxon>
        <taxon>Pseudomonadati</taxon>
        <taxon>Pseudomonadota</taxon>
        <taxon>Alphaproteobacteria</taxon>
        <taxon>Hyphomicrobiales</taxon>
        <taxon>Phyllobacteriaceae</taxon>
        <taxon>Nitratireductor</taxon>
    </lineage>
</organism>
<evidence type="ECO:0000256" key="19">
    <source>
        <dbReference type="RuleBase" id="RU004494"/>
    </source>
</evidence>
<evidence type="ECO:0000256" key="12">
    <source>
        <dbReference type="ARBA" id="ARBA00022982"/>
    </source>
</evidence>
<name>A0ABS7RDB5_9HYPH</name>
<feature type="transmembrane region" description="Helical" evidence="19">
    <location>
        <begin position="17"/>
        <end position="38"/>
    </location>
</feature>
<keyword evidence="10" id="KW-0479">Metal-binding</keyword>
<evidence type="ECO:0000256" key="5">
    <source>
        <dbReference type="ARBA" id="ARBA00019816"/>
    </source>
</evidence>
<dbReference type="EC" id="7.1.1.8" evidence="4 19"/>
<dbReference type="PROSITE" id="PS51296">
    <property type="entry name" value="RIESKE"/>
    <property type="match status" value="1"/>
</dbReference>
<sequence>MSAIVSDADNSVTKRDFIYVATGAMVVVGVGAFAWPFIDSMNPSASIRSLATVEIPLGGIEVGQRVTVMWRGRPVFVDRRTEAQIDAAVADDDADLIDPQSDADRVQNPEWLIVVGVCTHLGCIPLGQKDSDPRGNWGGWYCPCHGSQYDTSGRVRRGPAPKNLVVPPYELMDGEKVIIG</sequence>
<dbReference type="InterPro" id="IPR005805">
    <property type="entry name" value="Rieske_Fe-S_prot_C"/>
</dbReference>
<keyword evidence="7" id="KW-1003">Cell membrane</keyword>